<name>Q6LB44_AFIC5</name>
<sequence length="108" mass="11976">MDAMVFKKEDHTLSNADTATAMEALIEPLSDDEIEKLTIEAIRDYRSALDQAECAHNAWLASREKAAPATVHALHGEYVRQMLAHSAKQFLVATLIERLGYVPVVPVD</sequence>
<protein>
    <submittedName>
        <fullName evidence="1">Transcriptional repressor</fullName>
    </submittedName>
</protein>
<dbReference type="Proteomes" id="UP000007730">
    <property type="component" value="Plasmid pHCG3"/>
</dbReference>
<proteinExistence type="predicted"/>
<dbReference type="InterPro" id="IPR036336">
    <property type="entry name" value="Tscrpt_rep_TraM_sf"/>
</dbReference>
<keyword evidence="2" id="KW-1185">Reference proteome</keyword>
<organism evidence="1 2">
    <name type="scientific">Afipia carboxidovorans (strain ATCC 49405 / DSM 1227 / KCTC 32145 / OM5)</name>
    <name type="common">Oligotropha carboxidovorans</name>
    <dbReference type="NCBI Taxonomy" id="504832"/>
    <lineage>
        <taxon>Bacteria</taxon>
        <taxon>Pseudomonadati</taxon>
        <taxon>Pseudomonadota</taxon>
        <taxon>Alphaproteobacteria</taxon>
        <taxon>Hyphomicrobiales</taxon>
        <taxon>Nitrobacteraceae</taxon>
        <taxon>Afipia</taxon>
    </lineage>
</organism>
<dbReference type="KEGG" id="ocg:OCA5_pHCG301150"/>
<keyword evidence="1" id="KW-0614">Plasmid</keyword>
<dbReference type="SUPFAM" id="SSF109631">
    <property type="entry name" value="Transcriptional repressor TraM"/>
    <property type="match status" value="1"/>
</dbReference>
<dbReference type="GO" id="GO:0045892">
    <property type="term" value="P:negative regulation of DNA-templated transcription"/>
    <property type="evidence" value="ECO:0007669"/>
    <property type="project" value="InterPro"/>
</dbReference>
<dbReference type="RefSeq" id="WP_013913809.1">
    <property type="nucleotide sequence ID" value="NC_015689.1"/>
</dbReference>
<accession>Q6LB44</accession>
<reference evidence="1 2" key="1">
    <citation type="journal article" date="2003" name="Gene">
        <title>Complete nucleotide sequence of the circular megaplasmid pHCG3 of Oligotropha carboxidovorans: function in the chemolithoautotrophic utilization of CO, H(2) and CO(2).</title>
        <authorList>
            <person name="Fuhrmann S."/>
            <person name="Ferner M."/>
            <person name="Jeffke T."/>
            <person name="Henne A."/>
            <person name="Gottschalk G."/>
            <person name="Meyer O."/>
        </authorList>
    </citation>
    <scope>NUCLEOTIDE SEQUENCE [LARGE SCALE GENOMIC DNA]</scope>
    <source>
        <strain evidence="2">ATCC 49405 / DSM 1227 / KCTC 32145 / OM5</strain>
        <plasmid evidence="1">pHCG3</plasmid>
    </source>
</reference>
<reference evidence="1 2" key="2">
    <citation type="journal article" date="2011" name="J. Bacteriol.">
        <title>Complete genome sequences of the chemolithoautotrophic Oligotropha carboxidovorans strains OM4 and OM5.</title>
        <authorList>
            <person name="Volland S."/>
            <person name="Rachinger M."/>
            <person name="Strittmatter A."/>
            <person name="Daniel R."/>
            <person name="Gottschalk G."/>
            <person name="Meyer O."/>
        </authorList>
    </citation>
    <scope>NUCLEOTIDE SEQUENCE [LARGE SCALE GENOMIC DNA]</scope>
    <source>
        <strain evidence="2">ATCC 49405 / DSM 1227 / KCTC 32145 / OM5</strain>
    </source>
</reference>
<dbReference type="OrthoDB" id="8246915at2"/>
<dbReference type="EMBL" id="CP002827">
    <property type="protein sequence ID" value="AEI08186.1"/>
    <property type="molecule type" value="Genomic_DNA"/>
</dbReference>
<dbReference type="HOGENOM" id="CLU_2194262_0_0_5"/>
<dbReference type="InterPro" id="IPR015309">
    <property type="entry name" value="Tscrpt_rep_TraM"/>
</dbReference>
<evidence type="ECO:0000313" key="1">
    <source>
        <dbReference type="EMBL" id="AEI08186.1"/>
    </source>
</evidence>
<dbReference type="AlphaFoldDB" id="Q6LB44"/>
<dbReference type="Gene3D" id="1.10.287.160">
    <property type="entry name" value="HR1 repeat"/>
    <property type="match status" value="1"/>
</dbReference>
<geneLocation type="plasmid" evidence="1 2">
    <name>pHCG3</name>
</geneLocation>
<dbReference type="Pfam" id="PF09228">
    <property type="entry name" value="Prok-TraM"/>
    <property type="match status" value="1"/>
</dbReference>
<gene>
    <name evidence="1" type="primary">traM</name>
    <name evidence="1" type="ordered locus">OCA5_pHCG301150</name>
</gene>
<evidence type="ECO:0000313" key="2">
    <source>
        <dbReference type="Proteomes" id="UP000007730"/>
    </source>
</evidence>